<keyword evidence="3" id="KW-0472">Membrane</keyword>
<keyword evidence="3" id="KW-1133">Transmembrane helix</keyword>
<feature type="coiled-coil region" evidence="1">
    <location>
        <begin position="147"/>
        <end position="206"/>
    </location>
</feature>
<feature type="region of interest" description="Disordered" evidence="2">
    <location>
        <begin position="14"/>
        <end position="33"/>
    </location>
</feature>
<gene>
    <name evidence="5" type="primary">LOC105360834</name>
</gene>
<dbReference type="Proteomes" id="UP000695007">
    <property type="component" value="Unplaced"/>
</dbReference>
<protein>
    <submittedName>
        <fullName evidence="5">Uncharacterized protein LOC105360834</fullName>
    </submittedName>
</protein>
<dbReference type="GeneID" id="105360834"/>
<dbReference type="AlphaFoldDB" id="A0AAJ6YDN2"/>
<name>A0AAJ6YDN2_9HYME</name>
<evidence type="ECO:0000256" key="1">
    <source>
        <dbReference type="SAM" id="Coils"/>
    </source>
</evidence>
<keyword evidence="3" id="KW-0812">Transmembrane</keyword>
<sequence>MGRLGFNLVRHKDPIKTVEDGPPSTQQNEKNESAELNELVIAVGNERRRYRKNLPGLIVFITMIIFYSAYIAIRLRPFQQGSAFDSNTNDSKLTDLPQMQLLQDQKDETTKCWQQLSEYVALVKWHDDLKHEIAWQVSDGKNETEQLTATNEHLQALRARYMSLETESQRNEKILRAELKKLREDREELRKKVAKGEEMVMKLTNSELESSHETTTKPTLSLFNSAPFKKMNDIVKRIETVGRIFGNVIKDGI</sequence>
<keyword evidence="1" id="KW-0175">Coiled coil</keyword>
<proteinExistence type="predicted"/>
<evidence type="ECO:0000256" key="2">
    <source>
        <dbReference type="SAM" id="MobiDB-lite"/>
    </source>
</evidence>
<reference evidence="5" key="1">
    <citation type="submission" date="2025-08" db="UniProtKB">
        <authorList>
            <consortium name="RefSeq"/>
        </authorList>
    </citation>
    <scope>IDENTIFICATION</scope>
</reference>
<accession>A0AAJ6YDN2</accession>
<dbReference type="KEGG" id="csol:105360834"/>
<keyword evidence="4" id="KW-1185">Reference proteome</keyword>
<organism evidence="4 5">
    <name type="scientific">Ceratosolen solmsi marchali</name>
    <dbReference type="NCBI Taxonomy" id="326594"/>
    <lineage>
        <taxon>Eukaryota</taxon>
        <taxon>Metazoa</taxon>
        <taxon>Ecdysozoa</taxon>
        <taxon>Arthropoda</taxon>
        <taxon>Hexapoda</taxon>
        <taxon>Insecta</taxon>
        <taxon>Pterygota</taxon>
        <taxon>Neoptera</taxon>
        <taxon>Endopterygota</taxon>
        <taxon>Hymenoptera</taxon>
        <taxon>Apocrita</taxon>
        <taxon>Proctotrupomorpha</taxon>
        <taxon>Chalcidoidea</taxon>
        <taxon>Agaonidae</taxon>
        <taxon>Agaoninae</taxon>
        <taxon>Ceratosolen</taxon>
    </lineage>
</organism>
<evidence type="ECO:0000313" key="4">
    <source>
        <dbReference type="Proteomes" id="UP000695007"/>
    </source>
</evidence>
<evidence type="ECO:0000256" key="3">
    <source>
        <dbReference type="SAM" id="Phobius"/>
    </source>
</evidence>
<feature type="transmembrane region" description="Helical" evidence="3">
    <location>
        <begin position="54"/>
        <end position="73"/>
    </location>
</feature>
<evidence type="ECO:0000313" key="5">
    <source>
        <dbReference type="RefSeq" id="XP_011496135.1"/>
    </source>
</evidence>
<dbReference type="RefSeq" id="XP_011496135.1">
    <property type="nucleotide sequence ID" value="XM_011497833.1"/>
</dbReference>